<dbReference type="InterPro" id="IPR029044">
    <property type="entry name" value="Nucleotide-diphossugar_trans"/>
</dbReference>
<evidence type="ECO:0000256" key="1">
    <source>
        <dbReference type="SAM" id="Phobius"/>
    </source>
</evidence>
<feature type="transmembrane region" description="Helical" evidence="1">
    <location>
        <begin position="353"/>
        <end position="379"/>
    </location>
</feature>
<dbReference type="RefSeq" id="WP_103906044.1">
    <property type="nucleotide sequence ID" value="NZ_CP049246.1"/>
</dbReference>
<dbReference type="GO" id="GO:0006487">
    <property type="term" value="P:protein N-linked glycosylation"/>
    <property type="evidence" value="ECO:0007669"/>
    <property type="project" value="TreeGrafter"/>
</dbReference>
<feature type="domain" description="DUF2062" evidence="3">
    <location>
        <begin position="253"/>
        <end position="386"/>
    </location>
</feature>
<dbReference type="CDD" id="cd04179">
    <property type="entry name" value="DPM_DPG-synthase_like"/>
    <property type="match status" value="1"/>
</dbReference>
<sequence length="391" mass="44931">MTLSNTAHRICVLIPTYNNAKTLRRVVDGVLQYISDVYVINDGSTDETRHILSEYPNVHVLHQERNQGKGKALLRGFQQALADGYDYAITIDSDGQHYPDDIPVFLAELKAHDEPVLLIGNRDMGQDGIPRKSSFGNRFSNFWFWFETGIKLDDTQSGYRMYPLKHLPKHLFTNKFEFEIEIIVRTAWKGVLVKNVPVKVLYDPQERVSHFRPFRDFTRISILNTVLVIITLLYIKPRNFFRKLKKKSFKQFLKEDILQTQDSPEVKALSLAMGIFIGIIPAWGFQTFLCLSIAVALRWNKALAFLGSNISIPPMIPVIVFLALQIGGFILPTDKPMTFDFDKVDIEMIKIHLYQYVVGSFLLAIFTAVLVGLLFYVILKYYARKSIKNVQ</sequence>
<dbReference type="GO" id="GO:0016740">
    <property type="term" value="F:transferase activity"/>
    <property type="evidence" value="ECO:0007669"/>
    <property type="project" value="UniProtKB-KW"/>
</dbReference>
<dbReference type="PANTHER" id="PTHR10859">
    <property type="entry name" value="GLYCOSYL TRANSFERASE"/>
    <property type="match status" value="1"/>
</dbReference>
<dbReference type="EMBL" id="FNUT01000005">
    <property type="protein sequence ID" value="SEG15443.1"/>
    <property type="molecule type" value="Genomic_DNA"/>
</dbReference>
<dbReference type="InterPro" id="IPR018639">
    <property type="entry name" value="DUF2062"/>
</dbReference>
<dbReference type="Proteomes" id="UP000236731">
    <property type="component" value="Unassembled WGS sequence"/>
</dbReference>
<keyword evidence="1" id="KW-0472">Membrane</keyword>
<feature type="transmembrane region" description="Helical" evidence="1">
    <location>
        <begin position="309"/>
        <end position="333"/>
    </location>
</feature>
<accession>A0A1H5XUW1</accession>
<evidence type="ECO:0000259" key="3">
    <source>
        <dbReference type="Pfam" id="PF09835"/>
    </source>
</evidence>
<proteinExistence type="predicted"/>
<gene>
    <name evidence="4" type="ORF">SAMN05421877_105128</name>
</gene>
<keyword evidence="4" id="KW-0808">Transferase</keyword>
<keyword evidence="1" id="KW-0812">Transmembrane</keyword>
<dbReference type="Pfam" id="PF09835">
    <property type="entry name" value="DUF2062"/>
    <property type="match status" value="1"/>
</dbReference>
<dbReference type="Gene3D" id="3.90.550.10">
    <property type="entry name" value="Spore Coat Polysaccharide Biosynthesis Protein SpsA, Chain A"/>
    <property type="match status" value="1"/>
</dbReference>
<organism evidence="4 5">
    <name type="scientific">Sphingobacterium lactis</name>
    <dbReference type="NCBI Taxonomy" id="797291"/>
    <lineage>
        <taxon>Bacteria</taxon>
        <taxon>Pseudomonadati</taxon>
        <taxon>Bacteroidota</taxon>
        <taxon>Sphingobacteriia</taxon>
        <taxon>Sphingobacteriales</taxon>
        <taxon>Sphingobacteriaceae</taxon>
        <taxon>Sphingobacterium</taxon>
    </lineage>
</organism>
<dbReference type="PANTHER" id="PTHR10859:SF91">
    <property type="entry name" value="DOLICHYL-PHOSPHATE BETA-GLUCOSYLTRANSFERASE"/>
    <property type="match status" value="1"/>
</dbReference>
<evidence type="ECO:0000259" key="2">
    <source>
        <dbReference type="Pfam" id="PF00535"/>
    </source>
</evidence>
<feature type="domain" description="Glycosyltransferase 2-like" evidence="2">
    <location>
        <begin position="11"/>
        <end position="161"/>
    </location>
</feature>
<evidence type="ECO:0000313" key="5">
    <source>
        <dbReference type="Proteomes" id="UP000236731"/>
    </source>
</evidence>
<dbReference type="InterPro" id="IPR001173">
    <property type="entry name" value="Glyco_trans_2-like"/>
</dbReference>
<dbReference type="OrthoDB" id="9810303at2"/>
<feature type="transmembrane region" description="Helical" evidence="1">
    <location>
        <begin position="217"/>
        <end position="235"/>
    </location>
</feature>
<name>A0A1H5XUW1_9SPHI</name>
<dbReference type="Pfam" id="PF00535">
    <property type="entry name" value="Glycos_transf_2"/>
    <property type="match status" value="1"/>
</dbReference>
<evidence type="ECO:0000313" key="4">
    <source>
        <dbReference type="EMBL" id="SEG15443.1"/>
    </source>
</evidence>
<feature type="transmembrane region" description="Helical" evidence="1">
    <location>
        <begin position="271"/>
        <end position="297"/>
    </location>
</feature>
<dbReference type="AlphaFoldDB" id="A0A1H5XUW1"/>
<reference evidence="5" key="1">
    <citation type="submission" date="2016-10" db="EMBL/GenBank/DDBJ databases">
        <authorList>
            <person name="Varghese N."/>
            <person name="Submissions S."/>
        </authorList>
    </citation>
    <scope>NUCLEOTIDE SEQUENCE [LARGE SCALE GENOMIC DNA]</scope>
    <source>
        <strain evidence="5">DSM 22361</strain>
    </source>
</reference>
<dbReference type="SUPFAM" id="SSF53448">
    <property type="entry name" value="Nucleotide-diphospho-sugar transferases"/>
    <property type="match status" value="1"/>
</dbReference>
<keyword evidence="5" id="KW-1185">Reference proteome</keyword>
<protein>
    <submittedName>
        <fullName evidence="4">Glycosyltransferase involved in cell wall bisynthesis</fullName>
    </submittedName>
</protein>
<keyword evidence="1" id="KW-1133">Transmembrane helix</keyword>